<dbReference type="EMBL" id="LT629757">
    <property type="protein sequence ID" value="SDS31404.1"/>
    <property type="molecule type" value="Genomic_DNA"/>
</dbReference>
<dbReference type="InterPro" id="IPR006089">
    <property type="entry name" value="Acyl-CoA_DH_CS"/>
</dbReference>
<dbReference type="InterPro" id="IPR013786">
    <property type="entry name" value="AcylCoA_DH/ox_N"/>
</dbReference>
<feature type="domain" description="Acyl-CoA dehydrogenase/oxidase N-terminal" evidence="11">
    <location>
        <begin position="13"/>
        <end position="124"/>
    </location>
</feature>
<comment type="similarity">
    <text evidence="2 8">Belongs to the acyl-CoA dehydrogenase family.</text>
</comment>
<gene>
    <name evidence="12" type="ORF">SAMN04488570_1606</name>
</gene>
<dbReference type="Pfam" id="PF02771">
    <property type="entry name" value="Acyl-CoA_dh_N"/>
    <property type="match status" value="1"/>
</dbReference>
<dbReference type="RefSeq" id="WP_091728174.1">
    <property type="nucleotide sequence ID" value="NZ_LT629757.1"/>
</dbReference>
<dbReference type="FunFam" id="2.40.110.10:FF:000001">
    <property type="entry name" value="Acyl-CoA dehydrogenase, mitochondrial"/>
    <property type="match status" value="1"/>
</dbReference>
<dbReference type="GO" id="GO:0003995">
    <property type="term" value="F:acyl-CoA dehydrogenase activity"/>
    <property type="evidence" value="ECO:0007669"/>
    <property type="project" value="InterPro"/>
</dbReference>
<dbReference type="SUPFAM" id="SSF56645">
    <property type="entry name" value="Acyl-CoA dehydrogenase NM domain-like"/>
    <property type="match status" value="1"/>
</dbReference>
<dbReference type="Pfam" id="PF02770">
    <property type="entry name" value="Acyl-CoA_dh_M"/>
    <property type="match status" value="1"/>
</dbReference>
<evidence type="ECO:0000256" key="6">
    <source>
        <dbReference type="ARBA" id="ARBA00052546"/>
    </source>
</evidence>
<protein>
    <recommendedName>
        <fullName evidence="7">Probable acyl-CoA dehydrogenase fadE25</fullName>
    </recommendedName>
</protein>
<dbReference type="InterPro" id="IPR036250">
    <property type="entry name" value="AcylCo_DH-like_C"/>
</dbReference>
<dbReference type="InterPro" id="IPR037069">
    <property type="entry name" value="AcylCoA_DH/ox_N_sf"/>
</dbReference>
<evidence type="ECO:0000313" key="13">
    <source>
        <dbReference type="Proteomes" id="UP000198859"/>
    </source>
</evidence>
<reference evidence="13" key="1">
    <citation type="submission" date="2016-10" db="EMBL/GenBank/DDBJ databases">
        <authorList>
            <person name="Varghese N."/>
            <person name="Submissions S."/>
        </authorList>
    </citation>
    <scope>NUCLEOTIDE SEQUENCE [LARGE SCALE GENOMIC DNA]</scope>
    <source>
        <strain evidence="13">DSM 22127</strain>
    </source>
</reference>
<dbReference type="Proteomes" id="UP000198859">
    <property type="component" value="Chromosome I"/>
</dbReference>
<evidence type="ECO:0000256" key="3">
    <source>
        <dbReference type="ARBA" id="ARBA00022630"/>
    </source>
</evidence>
<dbReference type="OrthoDB" id="142556at2"/>
<evidence type="ECO:0000256" key="7">
    <source>
        <dbReference type="ARBA" id="ARBA00071575"/>
    </source>
</evidence>
<evidence type="ECO:0000259" key="10">
    <source>
        <dbReference type="Pfam" id="PF02770"/>
    </source>
</evidence>
<dbReference type="PANTHER" id="PTHR43884">
    <property type="entry name" value="ACYL-COA DEHYDROGENASE"/>
    <property type="match status" value="1"/>
</dbReference>
<dbReference type="PROSITE" id="PS00073">
    <property type="entry name" value="ACYL_COA_DH_2"/>
    <property type="match status" value="1"/>
</dbReference>
<evidence type="ECO:0000256" key="8">
    <source>
        <dbReference type="RuleBase" id="RU362125"/>
    </source>
</evidence>
<evidence type="ECO:0000259" key="11">
    <source>
        <dbReference type="Pfam" id="PF02771"/>
    </source>
</evidence>
<organism evidence="12 13">
    <name type="scientific">Nocardioides scoriae</name>
    <dbReference type="NCBI Taxonomy" id="642780"/>
    <lineage>
        <taxon>Bacteria</taxon>
        <taxon>Bacillati</taxon>
        <taxon>Actinomycetota</taxon>
        <taxon>Actinomycetes</taxon>
        <taxon>Propionibacteriales</taxon>
        <taxon>Nocardioidaceae</taxon>
        <taxon>Nocardioides</taxon>
    </lineage>
</organism>
<dbReference type="PROSITE" id="PS00072">
    <property type="entry name" value="ACYL_COA_DH_1"/>
    <property type="match status" value="1"/>
</dbReference>
<proteinExistence type="inferred from homology"/>
<accession>A0A1H1R6G5</accession>
<dbReference type="Gene3D" id="1.10.540.10">
    <property type="entry name" value="Acyl-CoA dehydrogenase/oxidase, N-terminal domain"/>
    <property type="match status" value="1"/>
</dbReference>
<dbReference type="InterPro" id="IPR006091">
    <property type="entry name" value="Acyl-CoA_Oxase/DH_mid-dom"/>
</dbReference>
<dbReference type="InterPro" id="IPR046373">
    <property type="entry name" value="Acyl-CoA_Oxase/DH_mid-dom_sf"/>
</dbReference>
<evidence type="ECO:0000256" key="5">
    <source>
        <dbReference type="ARBA" id="ARBA00023002"/>
    </source>
</evidence>
<evidence type="ECO:0000259" key="9">
    <source>
        <dbReference type="Pfam" id="PF00441"/>
    </source>
</evidence>
<evidence type="ECO:0000256" key="4">
    <source>
        <dbReference type="ARBA" id="ARBA00022827"/>
    </source>
</evidence>
<keyword evidence="3 8" id="KW-0285">Flavoprotein</keyword>
<evidence type="ECO:0000313" key="12">
    <source>
        <dbReference type="EMBL" id="SDS31404.1"/>
    </source>
</evidence>
<dbReference type="STRING" id="642780.SAMN04488570_1606"/>
<dbReference type="InterPro" id="IPR009100">
    <property type="entry name" value="AcylCoA_DH/oxidase_NM_dom_sf"/>
</dbReference>
<dbReference type="InterPro" id="IPR009075">
    <property type="entry name" value="AcylCo_DH/oxidase_C"/>
</dbReference>
<comment type="catalytic activity">
    <reaction evidence="6">
        <text>a 2,3-saturated acyl-CoA + A = a 2,3-dehydroacyl-CoA + AH2</text>
        <dbReference type="Rhea" id="RHEA:48608"/>
        <dbReference type="ChEBI" id="CHEBI:13193"/>
        <dbReference type="ChEBI" id="CHEBI:17499"/>
        <dbReference type="ChEBI" id="CHEBI:60015"/>
        <dbReference type="ChEBI" id="CHEBI:65111"/>
    </reaction>
</comment>
<feature type="domain" description="Acyl-CoA oxidase/dehydrogenase middle" evidence="10">
    <location>
        <begin position="129"/>
        <end position="224"/>
    </location>
</feature>
<keyword evidence="4 8" id="KW-0274">FAD</keyword>
<dbReference type="Gene3D" id="2.40.110.10">
    <property type="entry name" value="Butyryl-CoA Dehydrogenase, subunit A, domain 2"/>
    <property type="match status" value="1"/>
</dbReference>
<evidence type="ECO:0000256" key="2">
    <source>
        <dbReference type="ARBA" id="ARBA00009347"/>
    </source>
</evidence>
<keyword evidence="5 8" id="KW-0560">Oxidoreductase</keyword>
<dbReference type="FunFam" id="1.10.540.10:FF:000023">
    <property type="entry name" value="Acyl-CoA dehydrogenase FadE25"/>
    <property type="match status" value="1"/>
</dbReference>
<feature type="domain" description="Acyl-CoA dehydrogenase/oxidase C-terminal" evidence="9">
    <location>
        <begin position="236"/>
        <end position="386"/>
    </location>
</feature>
<dbReference type="AlphaFoldDB" id="A0A1H1R6G5"/>
<sequence>MTSDAGYPMYALSEEHQAIREAVRAVADDKIAPYAAAVDEEARYPHEAAAALLASDFHAPHVPEQYGGAGADALATVIVIEEVARACASSSLIPAVNKLGSLPVQISGSEELKQKYLSKLAAGEGGFSYCLSEPDAGSDAGGMKCTAKPDGDGWVLNGVKRWITNAGESEFYTVMAVTDPDKRTRGGISAFVVEKSDEGVSFGAPEKKLGIKGSPTREVYLDNVHIPGSRIIGEVGSGFATAMKTLDHTRVTIAAQAVGIAQGALDYALGYAQERQQFGKPIADFQGLQFMLADMGIRVEAARQITYAAAGRSERGDKDLTFFGAASKTFASDTAMQVTTDAVQVLGGYGFTRDYPVERMMRDAKITQIYEGTNQVQRIVAARQLLAGIQSNL</sequence>
<dbReference type="GO" id="GO:0050660">
    <property type="term" value="F:flavin adenine dinucleotide binding"/>
    <property type="evidence" value="ECO:0007669"/>
    <property type="project" value="InterPro"/>
</dbReference>
<dbReference type="PANTHER" id="PTHR43884:SF12">
    <property type="entry name" value="ISOVALERYL-COA DEHYDROGENASE, MITOCHONDRIAL-RELATED"/>
    <property type="match status" value="1"/>
</dbReference>
<evidence type="ECO:0000256" key="1">
    <source>
        <dbReference type="ARBA" id="ARBA00001974"/>
    </source>
</evidence>
<name>A0A1H1R6G5_9ACTN</name>
<dbReference type="FunFam" id="1.20.140.10:FF:000004">
    <property type="entry name" value="Acyl-CoA dehydrogenase FadE25"/>
    <property type="match status" value="1"/>
</dbReference>
<dbReference type="Gene3D" id="1.20.140.10">
    <property type="entry name" value="Butyryl-CoA Dehydrogenase, subunit A, domain 3"/>
    <property type="match status" value="1"/>
</dbReference>
<dbReference type="PIRSF" id="PIRSF016578">
    <property type="entry name" value="HsaA"/>
    <property type="match status" value="1"/>
</dbReference>
<dbReference type="Pfam" id="PF00441">
    <property type="entry name" value="Acyl-CoA_dh_1"/>
    <property type="match status" value="1"/>
</dbReference>
<dbReference type="SUPFAM" id="SSF47203">
    <property type="entry name" value="Acyl-CoA dehydrogenase C-terminal domain-like"/>
    <property type="match status" value="1"/>
</dbReference>
<keyword evidence="13" id="KW-1185">Reference proteome</keyword>
<comment type="cofactor">
    <cofactor evidence="1 8">
        <name>FAD</name>
        <dbReference type="ChEBI" id="CHEBI:57692"/>
    </cofactor>
</comment>